<dbReference type="GO" id="GO:0030748">
    <property type="term" value="F:amine N-methyltransferase activity"/>
    <property type="evidence" value="ECO:0007669"/>
    <property type="project" value="TreeGrafter"/>
</dbReference>
<dbReference type="PROSITE" id="PS51681">
    <property type="entry name" value="SAM_MT_NNMT_PNMT_TEMT"/>
    <property type="match status" value="1"/>
</dbReference>
<evidence type="ECO:0000256" key="4">
    <source>
        <dbReference type="ARBA" id="ARBA00022691"/>
    </source>
</evidence>
<evidence type="ECO:0000313" key="6">
    <source>
        <dbReference type="EMBL" id="KAH0520038.1"/>
    </source>
</evidence>
<feature type="region of interest" description="Disordered" evidence="5">
    <location>
        <begin position="170"/>
        <end position="192"/>
    </location>
</feature>
<evidence type="ECO:0000256" key="2">
    <source>
        <dbReference type="ARBA" id="ARBA00022603"/>
    </source>
</evidence>
<dbReference type="Pfam" id="PF01234">
    <property type="entry name" value="NNMT_PNMT_TEMT"/>
    <property type="match status" value="1"/>
</dbReference>
<evidence type="ECO:0000256" key="1">
    <source>
        <dbReference type="ARBA" id="ARBA00007996"/>
    </source>
</evidence>
<dbReference type="InterPro" id="IPR000940">
    <property type="entry name" value="NNMT_TEMT_trans"/>
</dbReference>
<comment type="similarity">
    <text evidence="1">Belongs to the class I-like SAM-binding methyltransferase superfamily. NNMT/PNMT/TEMT family.</text>
</comment>
<dbReference type="GO" id="GO:0008170">
    <property type="term" value="F:N-methyltransferase activity"/>
    <property type="evidence" value="ECO:0007669"/>
    <property type="project" value="TreeGrafter"/>
</dbReference>
<dbReference type="InterPro" id="IPR029063">
    <property type="entry name" value="SAM-dependent_MTases_sf"/>
</dbReference>
<dbReference type="GO" id="GO:0004790">
    <property type="term" value="F:thioether S-methyltransferase activity"/>
    <property type="evidence" value="ECO:0007669"/>
    <property type="project" value="TreeGrafter"/>
</dbReference>
<dbReference type="AlphaFoldDB" id="A0A8J6H1U9"/>
<dbReference type="EMBL" id="JAATJU010001342">
    <property type="protein sequence ID" value="KAH0520038.1"/>
    <property type="molecule type" value="Genomic_DNA"/>
</dbReference>
<sequence length="192" mass="21649">MEDKVYKAGEDYEKEFSPRDYLDTFYNFDSGPVAEREIIKFSLQNLHQTFSVGGIRGDVLIDIGTGPTIYQLLSACEVFREIIVADYTPQNLQELQKWLKKEPGAYDWSSIVKHVCELEGDSFPMQGNKHVIEGYLARSTIHKLAGQQVKKERRTGVGLGGRLKQNARLVHDQALPGSPNTTKPNEEPCSEC</sequence>
<keyword evidence="3" id="KW-0808">Transferase</keyword>
<dbReference type="Gene3D" id="3.40.50.150">
    <property type="entry name" value="Vaccinia Virus protein VP39"/>
    <property type="match status" value="1"/>
</dbReference>
<evidence type="ECO:0000256" key="5">
    <source>
        <dbReference type="SAM" id="MobiDB-lite"/>
    </source>
</evidence>
<dbReference type="SUPFAM" id="SSF53335">
    <property type="entry name" value="S-adenosyl-L-methionine-dependent methyltransferases"/>
    <property type="match status" value="1"/>
</dbReference>
<name>A0A8J6H1U9_MICOH</name>
<dbReference type="Proteomes" id="UP000710432">
    <property type="component" value="Unassembled WGS sequence"/>
</dbReference>
<dbReference type="PANTHER" id="PTHR10867:SF33">
    <property type="entry name" value="INDOLETHYLAMINE N-METHYLTRANSFERASE"/>
    <property type="match status" value="1"/>
</dbReference>
<organism evidence="6 7">
    <name type="scientific">Microtus ochrogaster</name>
    <name type="common">Prairie vole</name>
    <dbReference type="NCBI Taxonomy" id="79684"/>
    <lineage>
        <taxon>Eukaryota</taxon>
        <taxon>Metazoa</taxon>
        <taxon>Chordata</taxon>
        <taxon>Craniata</taxon>
        <taxon>Vertebrata</taxon>
        <taxon>Euteleostomi</taxon>
        <taxon>Mammalia</taxon>
        <taxon>Eutheria</taxon>
        <taxon>Euarchontoglires</taxon>
        <taxon>Glires</taxon>
        <taxon>Rodentia</taxon>
        <taxon>Myomorpha</taxon>
        <taxon>Muroidea</taxon>
        <taxon>Cricetidae</taxon>
        <taxon>Arvicolinae</taxon>
        <taxon>Microtus</taxon>
    </lineage>
</organism>
<comment type="caution">
    <text evidence="6">The sequence shown here is derived from an EMBL/GenBank/DDBJ whole genome shotgun (WGS) entry which is preliminary data.</text>
</comment>
<dbReference type="GO" id="GO:0032259">
    <property type="term" value="P:methylation"/>
    <property type="evidence" value="ECO:0007669"/>
    <property type="project" value="UniProtKB-KW"/>
</dbReference>
<evidence type="ECO:0000256" key="3">
    <source>
        <dbReference type="ARBA" id="ARBA00022679"/>
    </source>
</evidence>
<evidence type="ECO:0000313" key="7">
    <source>
        <dbReference type="Proteomes" id="UP000710432"/>
    </source>
</evidence>
<accession>A0A8J6H1U9</accession>
<proteinExistence type="inferred from homology"/>
<dbReference type="PANTHER" id="PTHR10867">
    <property type="entry name" value="NNMT/PNMT/TEMT FAMILY MEMBER"/>
    <property type="match status" value="1"/>
</dbReference>
<keyword evidence="4" id="KW-0949">S-adenosyl-L-methionine</keyword>
<protein>
    <submittedName>
        <fullName evidence="6">Indolethylamine N-methyltransferase</fullName>
    </submittedName>
</protein>
<keyword evidence="2" id="KW-0489">Methyltransferase</keyword>
<dbReference type="GO" id="GO:0005829">
    <property type="term" value="C:cytosol"/>
    <property type="evidence" value="ECO:0007669"/>
    <property type="project" value="TreeGrafter"/>
</dbReference>
<reference evidence="6" key="1">
    <citation type="submission" date="2020-03" db="EMBL/GenBank/DDBJ databases">
        <title>Studies in the Genomics of Life Span.</title>
        <authorList>
            <person name="Glass D."/>
        </authorList>
    </citation>
    <scope>NUCLEOTIDE SEQUENCE</scope>
    <source>
        <strain evidence="6">LTLLF</strain>
        <tissue evidence="6">Muscle</tissue>
    </source>
</reference>
<gene>
    <name evidence="6" type="ORF">LTLLF_109475</name>
</gene>